<reference evidence="3" key="3">
    <citation type="submission" date="2016-06" db="UniProtKB">
        <authorList>
            <consortium name="WormBaseParasite"/>
        </authorList>
    </citation>
    <scope>IDENTIFICATION</scope>
</reference>
<protein>
    <submittedName>
        <fullName evidence="3">FBA_2 domain-containing protein</fullName>
    </submittedName>
</protein>
<sequence>MSDNPKKVEKRLKEIFVSDDVLFGVFEFCGPFVLGLKVALISDRFDLLVDAHFKLKKWSLGQLVIRRADDGTGAEIVKYIDNNVERRMQIPQEPLPVKVIGFERLVISYINRDVIEFLQSIRRLFDFETTNLYGSDCFQNRTREIRNRRWGIIWHQIWPLINDNIRGFSLHFSTLDNLRQFSPTILCDCPKLRIIKSFGTILKFPADDSAGTSSCQALAKWLHTPRGDGLPKVLECQAWPDKMEEMKLEFVNPRSPVNFIIFIMNRSWNALVPFERKNNLTGERLKLRRFNKVKWLLVRCPIKRDEDKWAKWEKEAAAKLDCFWQKNCIGIQLNDWDIGDGMVDTNEGPSEEHRNE</sequence>
<dbReference type="AlphaFoldDB" id="A0A183C840"/>
<dbReference type="Proteomes" id="UP000050741">
    <property type="component" value="Unassembled WGS sequence"/>
</dbReference>
<keyword evidence="2" id="KW-1185">Reference proteome</keyword>
<dbReference type="WBParaSite" id="GPLIN_000903600">
    <property type="protein sequence ID" value="GPLIN_000903600"/>
    <property type="gene ID" value="GPLIN_000903600"/>
</dbReference>
<reference evidence="2" key="1">
    <citation type="submission" date="2013-12" db="EMBL/GenBank/DDBJ databases">
        <authorList>
            <person name="Aslett M."/>
        </authorList>
    </citation>
    <scope>NUCLEOTIDE SEQUENCE [LARGE SCALE GENOMIC DNA]</scope>
    <source>
        <strain evidence="2">Lindley</strain>
    </source>
</reference>
<keyword evidence="1" id="KW-0472">Membrane</keyword>
<keyword evidence="1" id="KW-1133">Transmembrane helix</keyword>
<keyword evidence="1" id="KW-0812">Transmembrane</keyword>
<evidence type="ECO:0000313" key="3">
    <source>
        <dbReference type="WBParaSite" id="GPLIN_000903600"/>
    </source>
</evidence>
<reference evidence="2" key="2">
    <citation type="submission" date="2014-05" db="EMBL/GenBank/DDBJ databases">
        <title>The genome and life-stage specific transcriptomes of Globodera pallida elucidate key aspects of plant parasitism by a cyst nematode.</title>
        <authorList>
            <person name="Cotton J.A."/>
            <person name="Lilley C.J."/>
            <person name="Jones L.M."/>
            <person name="Kikuchi T."/>
            <person name="Reid A.J."/>
            <person name="Thorpe P."/>
            <person name="Tsai I.J."/>
            <person name="Beasley H."/>
            <person name="Blok V."/>
            <person name="Cock P.J.A."/>
            <person name="Van den Akker S.E."/>
            <person name="Holroyd N."/>
            <person name="Hunt M."/>
            <person name="Mantelin S."/>
            <person name="Naghra H."/>
            <person name="Pain A."/>
            <person name="Palomares-Rius J.E."/>
            <person name="Zarowiecki M."/>
            <person name="Berriman M."/>
            <person name="Jones J.T."/>
            <person name="Urwin P.E."/>
        </authorList>
    </citation>
    <scope>NUCLEOTIDE SEQUENCE [LARGE SCALE GENOMIC DNA]</scope>
    <source>
        <strain evidence="2">Lindley</strain>
    </source>
</reference>
<accession>A0A183C840</accession>
<name>A0A183C840_GLOPA</name>
<evidence type="ECO:0000313" key="2">
    <source>
        <dbReference type="Proteomes" id="UP000050741"/>
    </source>
</evidence>
<evidence type="ECO:0000256" key="1">
    <source>
        <dbReference type="SAM" id="Phobius"/>
    </source>
</evidence>
<organism evidence="2 3">
    <name type="scientific">Globodera pallida</name>
    <name type="common">Potato cyst nematode worm</name>
    <name type="synonym">Heterodera pallida</name>
    <dbReference type="NCBI Taxonomy" id="36090"/>
    <lineage>
        <taxon>Eukaryota</taxon>
        <taxon>Metazoa</taxon>
        <taxon>Ecdysozoa</taxon>
        <taxon>Nematoda</taxon>
        <taxon>Chromadorea</taxon>
        <taxon>Rhabditida</taxon>
        <taxon>Tylenchina</taxon>
        <taxon>Tylenchomorpha</taxon>
        <taxon>Tylenchoidea</taxon>
        <taxon>Heteroderidae</taxon>
        <taxon>Heteroderinae</taxon>
        <taxon>Globodera</taxon>
    </lineage>
</organism>
<feature type="transmembrane region" description="Helical" evidence="1">
    <location>
        <begin position="21"/>
        <end position="40"/>
    </location>
</feature>
<proteinExistence type="predicted"/>